<dbReference type="InterPro" id="IPR036259">
    <property type="entry name" value="MFS_trans_sf"/>
</dbReference>
<dbReference type="Proteomes" id="UP001501638">
    <property type="component" value="Unassembled WGS sequence"/>
</dbReference>
<reference evidence="11 12" key="1">
    <citation type="journal article" date="2019" name="Int. J. Syst. Evol. Microbiol.">
        <title>The Global Catalogue of Microorganisms (GCM) 10K type strain sequencing project: providing services to taxonomists for standard genome sequencing and annotation.</title>
        <authorList>
            <consortium name="The Broad Institute Genomics Platform"/>
            <consortium name="The Broad Institute Genome Sequencing Center for Infectious Disease"/>
            <person name="Wu L."/>
            <person name="Ma J."/>
        </authorList>
    </citation>
    <scope>NUCLEOTIDE SEQUENCE [LARGE SCALE GENOMIC DNA]</scope>
    <source>
        <strain evidence="11 12">JCM 6305</strain>
    </source>
</reference>
<evidence type="ECO:0000259" key="10">
    <source>
        <dbReference type="PROSITE" id="PS50850"/>
    </source>
</evidence>
<feature type="transmembrane region" description="Helical" evidence="8">
    <location>
        <begin position="323"/>
        <end position="347"/>
    </location>
</feature>
<evidence type="ECO:0000256" key="8">
    <source>
        <dbReference type="SAM" id="Phobius"/>
    </source>
</evidence>
<keyword evidence="3" id="KW-1003">Cell membrane</keyword>
<evidence type="ECO:0000313" key="11">
    <source>
        <dbReference type="EMBL" id="GAA2430269.1"/>
    </source>
</evidence>
<organism evidence="11 12">
    <name type="scientific">Streptomyces macrosporus</name>
    <dbReference type="NCBI Taxonomy" id="44032"/>
    <lineage>
        <taxon>Bacteria</taxon>
        <taxon>Bacillati</taxon>
        <taxon>Actinomycetota</taxon>
        <taxon>Actinomycetes</taxon>
        <taxon>Kitasatosporales</taxon>
        <taxon>Streptomycetaceae</taxon>
        <taxon>Streptomyces</taxon>
    </lineage>
</organism>
<feature type="region of interest" description="Disordered" evidence="7">
    <location>
        <begin position="377"/>
        <end position="403"/>
    </location>
</feature>
<feature type="chain" id="PRO_5045626660" evidence="9">
    <location>
        <begin position="17"/>
        <end position="403"/>
    </location>
</feature>
<feature type="transmembrane region" description="Helical" evidence="8">
    <location>
        <begin position="233"/>
        <end position="253"/>
    </location>
</feature>
<dbReference type="InterPro" id="IPR001958">
    <property type="entry name" value="Tet-R_TetA/multi-R_MdtG-like"/>
</dbReference>
<dbReference type="EMBL" id="BAAASZ010000008">
    <property type="protein sequence ID" value="GAA2430269.1"/>
    <property type="molecule type" value="Genomic_DNA"/>
</dbReference>
<evidence type="ECO:0000256" key="9">
    <source>
        <dbReference type="SAM" id="SignalP"/>
    </source>
</evidence>
<feature type="transmembrane region" description="Helical" evidence="8">
    <location>
        <begin position="265"/>
        <end position="283"/>
    </location>
</feature>
<evidence type="ECO:0000256" key="6">
    <source>
        <dbReference type="ARBA" id="ARBA00023136"/>
    </source>
</evidence>
<dbReference type="InterPro" id="IPR020846">
    <property type="entry name" value="MFS_dom"/>
</dbReference>
<dbReference type="PROSITE" id="PS50850">
    <property type="entry name" value="MFS"/>
    <property type="match status" value="1"/>
</dbReference>
<dbReference type="InterPro" id="IPR050171">
    <property type="entry name" value="MFS_Transporters"/>
</dbReference>
<feature type="compositionally biased region" description="Low complexity" evidence="7">
    <location>
        <begin position="393"/>
        <end position="403"/>
    </location>
</feature>
<comment type="caution">
    <text evidence="11">The sequence shown here is derived from an EMBL/GenBank/DDBJ whole genome shotgun (WGS) entry which is preliminary data.</text>
</comment>
<dbReference type="Pfam" id="PF07690">
    <property type="entry name" value="MFS_1"/>
    <property type="match status" value="1"/>
</dbReference>
<dbReference type="InterPro" id="IPR011701">
    <property type="entry name" value="MFS"/>
</dbReference>
<evidence type="ECO:0000256" key="1">
    <source>
        <dbReference type="ARBA" id="ARBA00004651"/>
    </source>
</evidence>
<keyword evidence="2" id="KW-0813">Transport</keyword>
<feature type="transmembrane region" description="Helical" evidence="8">
    <location>
        <begin position="199"/>
        <end position="221"/>
    </location>
</feature>
<evidence type="ECO:0000256" key="5">
    <source>
        <dbReference type="ARBA" id="ARBA00022989"/>
    </source>
</evidence>
<feature type="signal peptide" evidence="9">
    <location>
        <begin position="1"/>
        <end position="16"/>
    </location>
</feature>
<feature type="transmembrane region" description="Helical" evidence="8">
    <location>
        <begin position="35"/>
        <end position="58"/>
    </location>
</feature>
<evidence type="ECO:0000313" key="12">
    <source>
        <dbReference type="Proteomes" id="UP001501638"/>
    </source>
</evidence>
<comment type="subcellular location">
    <subcellularLocation>
        <location evidence="1">Cell membrane</location>
        <topology evidence="1">Multi-pass membrane protein</topology>
    </subcellularLocation>
</comment>
<gene>
    <name evidence="11" type="ORF">GCM10010405_11370</name>
</gene>
<feature type="transmembrane region" description="Helical" evidence="8">
    <location>
        <begin position="289"/>
        <end position="311"/>
    </location>
</feature>
<feature type="transmembrane region" description="Helical" evidence="8">
    <location>
        <begin position="70"/>
        <end position="91"/>
    </location>
</feature>
<accession>A0ABN3JJB0</accession>
<feature type="transmembrane region" description="Helical" evidence="8">
    <location>
        <begin position="353"/>
        <end position="374"/>
    </location>
</feature>
<name>A0ABN3JJB0_9ACTN</name>
<keyword evidence="5 8" id="KW-1133">Transmembrane helix</keyword>
<dbReference type="Gene3D" id="1.20.1250.20">
    <property type="entry name" value="MFS general substrate transporter like domains"/>
    <property type="match status" value="1"/>
</dbReference>
<keyword evidence="12" id="KW-1185">Reference proteome</keyword>
<sequence>MTMAALLLASTLTVMAGTVLTPVVATIRDDLGVSGTAAGLILTAHGLSLAVASPLVGWTIDRWGLRTPMVAGLLLYGIAGGAGLFTTSYPALIASRFLFGIGAAAVFAGTTVALMALFHGPERDKVAGWRSTAIGLGGVIWPLIAGALAVLSWHGPFAVYLIGIPTAVIMLLAMPDVPPAGRGAKGGGTFALLRSTPRLLLLYALSLVSSFLLYVVIVFLPQRFDQIGVDDPLVIAVITASISLAGSVSGFFYGTMRARLGYTPLLRVALALWGLALLIGAFADQPLLLALSAVSFGAGSGISVPALAMLTGETSPAAMRGQAMALSGTANFAGQFAAPVVVGPLVASTSITTGFLAAAVFTGLVLLGLAALSLDPAPAPTGSPTPEPESPSEEGAAAGSNRS</sequence>
<dbReference type="SUPFAM" id="SSF103473">
    <property type="entry name" value="MFS general substrate transporter"/>
    <property type="match status" value="1"/>
</dbReference>
<evidence type="ECO:0000256" key="2">
    <source>
        <dbReference type="ARBA" id="ARBA00022448"/>
    </source>
</evidence>
<dbReference type="PRINTS" id="PR01035">
    <property type="entry name" value="TCRTETA"/>
</dbReference>
<feature type="transmembrane region" description="Helical" evidence="8">
    <location>
        <begin position="157"/>
        <end position="178"/>
    </location>
</feature>
<evidence type="ECO:0000256" key="3">
    <source>
        <dbReference type="ARBA" id="ARBA00022475"/>
    </source>
</evidence>
<dbReference type="PANTHER" id="PTHR23517">
    <property type="entry name" value="RESISTANCE PROTEIN MDTM, PUTATIVE-RELATED-RELATED"/>
    <property type="match status" value="1"/>
</dbReference>
<proteinExistence type="predicted"/>
<feature type="compositionally biased region" description="Pro residues" evidence="7">
    <location>
        <begin position="377"/>
        <end position="389"/>
    </location>
</feature>
<keyword evidence="6 8" id="KW-0472">Membrane</keyword>
<evidence type="ECO:0000256" key="4">
    <source>
        <dbReference type="ARBA" id="ARBA00022692"/>
    </source>
</evidence>
<evidence type="ECO:0000256" key="7">
    <source>
        <dbReference type="SAM" id="MobiDB-lite"/>
    </source>
</evidence>
<dbReference type="CDD" id="cd17473">
    <property type="entry name" value="MFS_arabinose_efflux_permease_like"/>
    <property type="match status" value="1"/>
</dbReference>
<keyword evidence="4 8" id="KW-0812">Transmembrane</keyword>
<feature type="transmembrane region" description="Helical" evidence="8">
    <location>
        <begin position="97"/>
        <end position="120"/>
    </location>
</feature>
<feature type="domain" description="Major facilitator superfamily (MFS) profile" evidence="10">
    <location>
        <begin position="1"/>
        <end position="380"/>
    </location>
</feature>
<feature type="transmembrane region" description="Helical" evidence="8">
    <location>
        <begin position="132"/>
        <end position="151"/>
    </location>
</feature>
<keyword evidence="9" id="KW-0732">Signal</keyword>
<protein>
    <submittedName>
        <fullName evidence="11">MFS transporter</fullName>
    </submittedName>
</protein>